<keyword evidence="3" id="KW-1185">Reference proteome</keyword>
<feature type="compositionally biased region" description="Basic and acidic residues" evidence="1">
    <location>
        <begin position="39"/>
        <end position="56"/>
    </location>
</feature>
<sequence length="194" mass="22193">MVPRKRLALMQATPPPELAGSNEPISSRTRSKMATPRRKPTEDQKPEKDVKPDLDITPKKAAKTVLDKMQLKKVTFAMDLTPRKAAKSVLNKKSPKTPEKNGHGRSHGLVVPKRGEADISLPHLKRHEVHALNNMRRNVYPMPNREVGRFLVDLLRTHNPQLLRKMLRVQKELDHYVILLMMISGFICHMARKN</sequence>
<proteinExistence type="predicted"/>
<comment type="caution">
    <text evidence="2">The sequence shown here is derived from an EMBL/GenBank/DDBJ whole genome shotgun (WGS) entry which is preliminary data.</text>
</comment>
<dbReference type="EMBL" id="AZBU02000004">
    <property type="protein sequence ID" value="TKR80345.1"/>
    <property type="molecule type" value="Genomic_DNA"/>
</dbReference>
<evidence type="ECO:0000313" key="3">
    <source>
        <dbReference type="Proteomes" id="UP000298663"/>
    </source>
</evidence>
<feature type="compositionally biased region" description="Basic residues" evidence="1">
    <location>
        <begin position="29"/>
        <end position="38"/>
    </location>
</feature>
<reference evidence="2 3" key="2">
    <citation type="journal article" date="2019" name="G3 (Bethesda)">
        <title>Hybrid Assembly of the Genome of the Entomopathogenic Nematode Steinernema carpocapsae Identifies the X-Chromosome.</title>
        <authorList>
            <person name="Serra L."/>
            <person name="Macchietto M."/>
            <person name="Macias-Munoz A."/>
            <person name="McGill C.J."/>
            <person name="Rodriguez I.M."/>
            <person name="Rodriguez B."/>
            <person name="Murad R."/>
            <person name="Mortazavi A."/>
        </authorList>
    </citation>
    <scope>NUCLEOTIDE SEQUENCE [LARGE SCALE GENOMIC DNA]</scope>
    <source>
        <strain evidence="2 3">ALL</strain>
    </source>
</reference>
<organism evidence="2 3">
    <name type="scientific">Steinernema carpocapsae</name>
    <name type="common">Entomopathogenic nematode</name>
    <dbReference type="NCBI Taxonomy" id="34508"/>
    <lineage>
        <taxon>Eukaryota</taxon>
        <taxon>Metazoa</taxon>
        <taxon>Ecdysozoa</taxon>
        <taxon>Nematoda</taxon>
        <taxon>Chromadorea</taxon>
        <taxon>Rhabditida</taxon>
        <taxon>Tylenchina</taxon>
        <taxon>Panagrolaimomorpha</taxon>
        <taxon>Strongyloidoidea</taxon>
        <taxon>Steinernematidae</taxon>
        <taxon>Steinernema</taxon>
    </lineage>
</organism>
<gene>
    <name evidence="2" type="ORF">L596_014430</name>
</gene>
<evidence type="ECO:0000313" key="2">
    <source>
        <dbReference type="EMBL" id="TKR80345.1"/>
    </source>
</evidence>
<dbReference type="AlphaFoldDB" id="A0A4V6A2T5"/>
<accession>A0A4V6A2T5</accession>
<feature type="region of interest" description="Disordered" evidence="1">
    <location>
        <begin position="1"/>
        <end position="56"/>
    </location>
</feature>
<dbReference type="Proteomes" id="UP000298663">
    <property type="component" value="Unassembled WGS sequence"/>
</dbReference>
<reference evidence="2 3" key="1">
    <citation type="journal article" date="2015" name="Genome Biol.">
        <title>Comparative genomics of Steinernema reveals deeply conserved gene regulatory networks.</title>
        <authorList>
            <person name="Dillman A.R."/>
            <person name="Macchietto M."/>
            <person name="Porter C.F."/>
            <person name="Rogers A."/>
            <person name="Williams B."/>
            <person name="Antoshechkin I."/>
            <person name="Lee M.M."/>
            <person name="Goodwin Z."/>
            <person name="Lu X."/>
            <person name="Lewis E.E."/>
            <person name="Goodrich-Blair H."/>
            <person name="Stock S.P."/>
            <person name="Adams B.J."/>
            <person name="Sternberg P.W."/>
            <person name="Mortazavi A."/>
        </authorList>
    </citation>
    <scope>NUCLEOTIDE SEQUENCE [LARGE SCALE GENOMIC DNA]</scope>
    <source>
        <strain evidence="2 3">ALL</strain>
    </source>
</reference>
<feature type="region of interest" description="Disordered" evidence="1">
    <location>
        <begin position="86"/>
        <end position="110"/>
    </location>
</feature>
<name>A0A4V6A2T5_STECR</name>
<protein>
    <submittedName>
        <fullName evidence="2">Uncharacterized protein</fullName>
    </submittedName>
</protein>
<evidence type="ECO:0000256" key="1">
    <source>
        <dbReference type="SAM" id="MobiDB-lite"/>
    </source>
</evidence>